<feature type="region of interest" description="Disordered" evidence="1">
    <location>
        <begin position="25"/>
        <end position="53"/>
    </location>
</feature>
<dbReference type="WBParaSite" id="HNAJ_0000416901-mRNA-1">
    <property type="protein sequence ID" value="HNAJ_0000416901-mRNA-1"/>
    <property type="gene ID" value="HNAJ_0000416901"/>
</dbReference>
<reference evidence="4" key="1">
    <citation type="submission" date="2017-02" db="UniProtKB">
        <authorList>
            <consortium name="WormBaseParasite"/>
        </authorList>
    </citation>
    <scope>IDENTIFICATION</scope>
</reference>
<evidence type="ECO:0000256" key="1">
    <source>
        <dbReference type="SAM" id="MobiDB-lite"/>
    </source>
</evidence>
<accession>A0A0R3TAT0</accession>
<name>A0A0R3TAT0_RODNA</name>
<dbReference type="STRING" id="102285.A0A0R3TAT0"/>
<feature type="compositionally biased region" description="Low complexity" evidence="1">
    <location>
        <begin position="85"/>
        <end position="101"/>
    </location>
</feature>
<feature type="compositionally biased region" description="Basic residues" evidence="1">
    <location>
        <begin position="103"/>
        <end position="112"/>
    </location>
</feature>
<dbReference type="AlphaFoldDB" id="A0A0R3TAT0"/>
<feature type="compositionally biased region" description="Polar residues" evidence="1">
    <location>
        <begin position="31"/>
        <end position="44"/>
    </location>
</feature>
<evidence type="ECO:0000313" key="4">
    <source>
        <dbReference type="WBParaSite" id="HNAJ_0000416901-mRNA-1"/>
    </source>
</evidence>
<evidence type="ECO:0000313" key="2">
    <source>
        <dbReference type="EMBL" id="VDO00027.1"/>
    </source>
</evidence>
<dbReference type="EMBL" id="UZAE01002755">
    <property type="protein sequence ID" value="VDO00027.1"/>
    <property type="molecule type" value="Genomic_DNA"/>
</dbReference>
<dbReference type="Proteomes" id="UP000278807">
    <property type="component" value="Unassembled WGS sequence"/>
</dbReference>
<gene>
    <name evidence="2" type="ORF">HNAJ_LOCUS4167</name>
</gene>
<reference evidence="2 3" key="2">
    <citation type="submission" date="2018-11" db="EMBL/GenBank/DDBJ databases">
        <authorList>
            <consortium name="Pathogen Informatics"/>
        </authorList>
    </citation>
    <scope>NUCLEOTIDE SEQUENCE [LARGE SCALE GENOMIC DNA]</scope>
</reference>
<sequence length="112" mass="11546">MEAEVIPDRLKEALDDLLSLDPLLDTGSDSTPVSIPAVSSTPESTGLPAGLKPAPADVVVRPAVVVQKKKENALDQLDTTLASLASSLGGSSSNWGTGTTSKVSRKCMKAEN</sequence>
<keyword evidence="3" id="KW-1185">Reference proteome</keyword>
<evidence type="ECO:0000313" key="3">
    <source>
        <dbReference type="Proteomes" id="UP000278807"/>
    </source>
</evidence>
<organism evidence="4">
    <name type="scientific">Rodentolepis nana</name>
    <name type="common">Dwarf tapeworm</name>
    <name type="synonym">Hymenolepis nana</name>
    <dbReference type="NCBI Taxonomy" id="102285"/>
    <lineage>
        <taxon>Eukaryota</taxon>
        <taxon>Metazoa</taxon>
        <taxon>Spiralia</taxon>
        <taxon>Lophotrochozoa</taxon>
        <taxon>Platyhelminthes</taxon>
        <taxon>Cestoda</taxon>
        <taxon>Eucestoda</taxon>
        <taxon>Cyclophyllidea</taxon>
        <taxon>Hymenolepididae</taxon>
        <taxon>Rodentolepis</taxon>
    </lineage>
</organism>
<feature type="region of interest" description="Disordered" evidence="1">
    <location>
        <begin position="85"/>
        <end position="112"/>
    </location>
</feature>
<protein>
    <submittedName>
        <fullName evidence="4">Integrator complex subunit 12</fullName>
    </submittedName>
</protein>
<proteinExistence type="predicted"/>